<dbReference type="InterPro" id="IPR030393">
    <property type="entry name" value="G_ENGB_dom"/>
</dbReference>
<dbReference type="SUPFAM" id="SSF52540">
    <property type="entry name" value="P-loop containing nucleoside triphosphate hydrolases"/>
    <property type="match status" value="1"/>
</dbReference>
<reference evidence="12 13" key="1">
    <citation type="submission" date="2021-03" db="EMBL/GenBank/DDBJ databases">
        <title>Genomic Encyclopedia of Type Strains, Phase IV (KMG-IV): sequencing the most valuable type-strain genomes for metagenomic binning, comparative biology and taxonomic classification.</title>
        <authorList>
            <person name="Goeker M."/>
        </authorList>
    </citation>
    <scope>NUCLEOTIDE SEQUENCE [LARGE SCALE GENOMIC DNA]</scope>
    <source>
        <strain evidence="12 13">DSM 21600</strain>
    </source>
</reference>
<keyword evidence="3 10" id="KW-0132">Cell division</keyword>
<keyword evidence="13" id="KW-1185">Reference proteome</keyword>
<evidence type="ECO:0000256" key="5">
    <source>
        <dbReference type="ARBA" id="ARBA00022741"/>
    </source>
</evidence>
<dbReference type="InterPro" id="IPR027417">
    <property type="entry name" value="P-loop_NTPase"/>
</dbReference>
<dbReference type="InterPro" id="IPR006073">
    <property type="entry name" value="GTP-bd"/>
</dbReference>
<keyword evidence="8 10" id="KW-0717">Septation</keyword>
<dbReference type="HAMAP" id="MF_00321">
    <property type="entry name" value="GTPase_EngB"/>
    <property type="match status" value="1"/>
</dbReference>
<evidence type="ECO:0000256" key="7">
    <source>
        <dbReference type="ARBA" id="ARBA00023134"/>
    </source>
</evidence>
<evidence type="ECO:0000313" key="12">
    <source>
        <dbReference type="EMBL" id="MBP1851335.1"/>
    </source>
</evidence>
<comment type="cofactor">
    <cofactor evidence="1">
        <name>Mg(2+)</name>
        <dbReference type="ChEBI" id="CHEBI:18420"/>
    </cofactor>
</comment>
<evidence type="ECO:0000256" key="8">
    <source>
        <dbReference type="ARBA" id="ARBA00023210"/>
    </source>
</evidence>
<keyword evidence="9 10" id="KW-0131">Cell cycle</keyword>
<evidence type="ECO:0000256" key="6">
    <source>
        <dbReference type="ARBA" id="ARBA00022842"/>
    </source>
</evidence>
<keyword evidence="7 10" id="KW-0342">GTP-binding</keyword>
<comment type="caution">
    <text evidence="12">The sequence shown here is derived from an EMBL/GenBank/DDBJ whole genome shotgun (WGS) entry which is preliminary data.</text>
</comment>
<evidence type="ECO:0000256" key="3">
    <source>
        <dbReference type="ARBA" id="ARBA00022618"/>
    </source>
</evidence>
<dbReference type="InterPro" id="IPR019987">
    <property type="entry name" value="GTP-bd_ribosome_bio_YsxC"/>
</dbReference>
<feature type="domain" description="EngB-type G" evidence="11">
    <location>
        <begin position="34"/>
        <end position="218"/>
    </location>
</feature>
<evidence type="ECO:0000256" key="9">
    <source>
        <dbReference type="ARBA" id="ARBA00023306"/>
    </source>
</evidence>
<dbReference type="EMBL" id="JAGGJU010000007">
    <property type="protein sequence ID" value="MBP1851335.1"/>
    <property type="molecule type" value="Genomic_DNA"/>
</dbReference>
<dbReference type="PROSITE" id="PS51706">
    <property type="entry name" value="G_ENGB"/>
    <property type="match status" value="1"/>
</dbReference>
<keyword evidence="5 10" id="KW-0547">Nucleotide-binding</keyword>
<gene>
    <name evidence="10" type="primary">engB</name>
    <name evidence="12" type="ORF">J2Z17_002780</name>
</gene>
<organism evidence="12 13">
    <name type="scientific">Rhizobium halophytocola</name>
    <dbReference type="NCBI Taxonomy" id="735519"/>
    <lineage>
        <taxon>Bacteria</taxon>
        <taxon>Pseudomonadati</taxon>
        <taxon>Pseudomonadota</taxon>
        <taxon>Alphaproteobacteria</taxon>
        <taxon>Hyphomicrobiales</taxon>
        <taxon>Rhizobiaceae</taxon>
        <taxon>Rhizobium/Agrobacterium group</taxon>
        <taxon>Rhizobium</taxon>
    </lineage>
</organism>
<dbReference type="Gene3D" id="3.40.50.300">
    <property type="entry name" value="P-loop containing nucleotide triphosphate hydrolases"/>
    <property type="match status" value="1"/>
</dbReference>
<dbReference type="PANTHER" id="PTHR11649">
    <property type="entry name" value="MSS1/TRME-RELATED GTP-BINDING PROTEIN"/>
    <property type="match status" value="1"/>
</dbReference>
<sequence length="220" mass="24112">MTSSDDIYPPLPLFVKSWVFIRGVPAMKFLPPEGPLEVAFAGRSNVGKSSLINALVGHKGLARTSNTPGRTQELNYFVPDGYTGEEGNLPPMALVDMPGYGYAQAPKEHVDAWTKLVFDYLRGRATLKRVYVLIDSRHGIKKNDDEVLSLLDKAAVSYQIVLTKTDKIKEAGVPRLISETLEKIRKRPAAFPEVIATSSEKGKGLDELRHAIAETVGYGG</sequence>
<evidence type="ECO:0000256" key="1">
    <source>
        <dbReference type="ARBA" id="ARBA00001946"/>
    </source>
</evidence>
<dbReference type="NCBIfam" id="TIGR03598">
    <property type="entry name" value="GTPase_YsxC"/>
    <property type="match status" value="1"/>
</dbReference>
<comment type="similarity">
    <text evidence="2 10">Belongs to the TRAFAC class TrmE-Era-EngA-EngB-Septin-like GTPase superfamily. EngB GTPase family.</text>
</comment>
<evidence type="ECO:0000256" key="2">
    <source>
        <dbReference type="ARBA" id="ARBA00009638"/>
    </source>
</evidence>
<proteinExistence type="inferred from homology"/>
<keyword evidence="4" id="KW-0479">Metal-binding</keyword>
<comment type="function">
    <text evidence="10">Necessary for normal cell division and for the maintenance of normal septation.</text>
</comment>
<evidence type="ECO:0000259" key="11">
    <source>
        <dbReference type="PROSITE" id="PS51706"/>
    </source>
</evidence>
<name>A0ABS4E067_9HYPH</name>
<dbReference type="PANTHER" id="PTHR11649:SF13">
    <property type="entry name" value="ENGB-TYPE G DOMAIN-CONTAINING PROTEIN"/>
    <property type="match status" value="1"/>
</dbReference>
<dbReference type="Proteomes" id="UP000759443">
    <property type="component" value="Unassembled WGS sequence"/>
</dbReference>
<dbReference type="Pfam" id="PF01926">
    <property type="entry name" value="MMR_HSR1"/>
    <property type="match status" value="1"/>
</dbReference>
<keyword evidence="6" id="KW-0460">Magnesium</keyword>
<protein>
    <recommendedName>
        <fullName evidence="10">Probable GTP-binding protein EngB</fullName>
    </recommendedName>
</protein>
<evidence type="ECO:0000256" key="4">
    <source>
        <dbReference type="ARBA" id="ARBA00022723"/>
    </source>
</evidence>
<accession>A0ABS4E067</accession>
<evidence type="ECO:0000256" key="10">
    <source>
        <dbReference type="HAMAP-Rule" id="MF_00321"/>
    </source>
</evidence>
<dbReference type="CDD" id="cd01876">
    <property type="entry name" value="YihA_EngB"/>
    <property type="match status" value="1"/>
</dbReference>
<evidence type="ECO:0000313" key="13">
    <source>
        <dbReference type="Proteomes" id="UP000759443"/>
    </source>
</evidence>